<keyword evidence="3" id="KW-1185">Reference proteome</keyword>
<dbReference type="AlphaFoldDB" id="A0AAW0D215"/>
<reference evidence="2 3" key="1">
    <citation type="journal article" date="2024" name="J Genomics">
        <title>Draft genome sequencing and assembly of Favolaschia claudopus CIRM-BRFM 2984 isolated from oak limbs.</title>
        <authorList>
            <person name="Navarro D."/>
            <person name="Drula E."/>
            <person name="Chaduli D."/>
            <person name="Cazenave R."/>
            <person name="Ahrendt S."/>
            <person name="Wang J."/>
            <person name="Lipzen A."/>
            <person name="Daum C."/>
            <person name="Barry K."/>
            <person name="Grigoriev I.V."/>
            <person name="Favel A."/>
            <person name="Rosso M.N."/>
            <person name="Martin F."/>
        </authorList>
    </citation>
    <scope>NUCLEOTIDE SEQUENCE [LARGE SCALE GENOMIC DNA]</scope>
    <source>
        <strain evidence="2 3">CIRM-BRFM 2984</strain>
    </source>
</reference>
<evidence type="ECO:0000313" key="2">
    <source>
        <dbReference type="EMBL" id="KAK7044979.1"/>
    </source>
</evidence>
<dbReference type="EMBL" id="JAWWNJ010000011">
    <property type="protein sequence ID" value="KAK7044979.1"/>
    <property type="molecule type" value="Genomic_DNA"/>
</dbReference>
<dbReference type="Proteomes" id="UP001362999">
    <property type="component" value="Unassembled WGS sequence"/>
</dbReference>
<evidence type="ECO:0000313" key="3">
    <source>
        <dbReference type="Proteomes" id="UP001362999"/>
    </source>
</evidence>
<accession>A0AAW0D215</accession>
<feature type="compositionally biased region" description="Low complexity" evidence="1">
    <location>
        <begin position="86"/>
        <end position="99"/>
    </location>
</feature>
<organism evidence="2 3">
    <name type="scientific">Favolaschia claudopus</name>
    <dbReference type="NCBI Taxonomy" id="2862362"/>
    <lineage>
        <taxon>Eukaryota</taxon>
        <taxon>Fungi</taxon>
        <taxon>Dikarya</taxon>
        <taxon>Basidiomycota</taxon>
        <taxon>Agaricomycotina</taxon>
        <taxon>Agaricomycetes</taxon>
        <taxon>Agaricomycetidae</taxon>
        <taxon>Agaricales</taxon>
        <taxon>Marasmiineae</taxon>
        <taxon>Mycenaceae</taxon>
        <taxon>Favolaschia</taxon>
    </lineage>
</organism>
<proteinExistence type="predicted"/>
<protein>
    <submittedName>
        <fullName evidence="2">Uncharacterized protein</fullName>
    </submittedName>
</protein>
<feature type="compositionally biased region" description="Basic and acidic residues" evidence="1">
    <location>
        <begin position="53"/>
        <end position="81"/>
    </location>
</feature>
<evidence type="ECO:0000256" key="1">
    <source>
        <dbReference type="SAM" id="MobiDB-lite"/>
    </source>
</evidence>
<sequence length="204" mass="23474">MAPRHVHPTAREASMIPDLSLQYQPSYVRIPKTGLQALAEARRVHQNLPTTERAQRRLERKGGEGEEDLRRRGLRPQEKKWRGVWAATTTTTNRRSSTNQHRADRGVTPRLIPHGTPAFTLSIYLSIYHDDICFKTHTLVSHPAFHSTLLCVHVRTIRALSNAEHTRILDRSWTRAGRRKGILVAFIRTFVTRWRMPPLRASAL</sequence>
<feature type="region of interest" description="Disordered" evidence="1">
    <location>
        <begin position="46"/>
        <end position="110"/>
    </location>
</feature>
<comment type="caution">
    <text evidence="2">The sequence shown here is derived from an EMBL/GenBank/DDBJ whole genome shotgun (WGS) entry which is preliminary data.</text>
</comment>
<gene>
    <name evidence="2" type="ORF">R3P38DRAFT_184840</name>
</gene>
<name>A0AAW0D215_9AGAR</name>